<dbReference type="Gene3D" id="1.10.10.10">
    <property type="entry name" value="Winged helix-like DNA-binding domain superfamily/Winged helix DNA-binding domain"/>
    <property type="match status" value="1"/>
</dbReference>
<feature type="domain" description="RNA polymerase sigma-70 region 2" evidence="6">
    <location>
        <begin position="29"/>
        <end position="103"/>
    </location>
</feature>
<dbReference type="GO" id="GO:0016987">
    <property type="term" value="F:sigma factor activity"/>
    <property type="evidence" value="ECO:0007669"/>
    <property type="project" value="UniProtKB-KW"/>
</dbReference>
<protein>
    <submittedName>
        <fullName evidence="8">RNA polymerase sigma-70 factor (ECF subfamily)</fullName>
    </submittedName>
</protein>
<evidence type="ECO:0000256" key="2">
    <source>
        <dbReference type="ARBA" id="ARBA00023015"/>
    </source>
</evidence>
<dbReference type="EMBL" id="JACGXL010000001">
    <property type="protein sequence ID" value="MBA8887057.1"/>
    <property type="molecule type" value="Genomic_DNA"/>
</dbReference>
<evidence type="ECO:0000256" key="3">
    <source>
        <dbReference type="ARBA" id="ARBA00023082"/>
    </source>
</evidence>
<reference evidence="8 9" key="1">
    <citation type="submission" date="2020-07" db="EMBL/GenBank/DDBJ databases">
        <title>Genomic Encyclopedia of Type Strains, Phase IV (KMG-V): Genome sequencing to study the core and pangenomes of soil and plant-associated prokaryotes.</title>
        <authorList>
            <person name="Whitman W."/>
        </authorList>
    </citation>
    <scope>NUCLEOTIDE SEQUENCE [LARGE SCALE GENOMIC DNA]</scope>
    <source>
        <strain evidence="8 9">RH2WT43</strain>
    </source>
</reference>
<dbReference type="NCBIfam" id="TIGR02937">
    <property type="entry name" value="sigma70-ECF"/>
    <property type="match status" value="1"/>
</dbReference>
<evidence type="ECO:0000313" key="8">
    <source>
        <dbReference type="EMBL" id="MBA8887057.1"/>
    </source>
</evidence>
<dbReference type="InterPro" id="IPR013324">
    <property type="entry name" value="RNA_pol_sigma_r3/r4-like"/>
</dbReference>
<keyword evidence="2" id="KW-0805">Transcription regulation</keyword>
<dbReference type="PANTHER" id="PTHR43133">
    <property type="entry name" value="RNA POLYMERASE ECF-TYPE SIGMA FACTO"/>
    <property type="match status" value="1"/>
</dbReference>
<keyword evidence="4" id="KW-0238">DNA-binding</keyword>
<evidence type="ECO:0000259" key="6">
    <source>
        <dbReference type="Pfam" id="PF04542"/>
    </source>
</evidence>
<gene>
    <name evidence="8" type="ORF">FHW12_001248</name>
</gene>
<dbReference type="InterPro" id="IPR007627">
    <property type="entry name" value="RNA_pol_sigma70_r2"/>
</dbReference>
<dbReference type="GO" id="GO:0006352">
    <property type="term" value="P:DNA-templated transcription initiation"/>
    <property type="evidence" value="ECO:0007669"/>
    <property type="project" value="InterPro"/>
</dbReference>
<evidence type="ECO:0000256" key="5">
    <source>
        <dbReference type="ARBA" id="ARBA00023163"/>
    </source>
</evidence>
<evidence type="ECO:0000256" key="1">
    <source>
        <dbReference type="ARBA" id="ARBA00010641"/>
    </source>
</evidence>
<evidence type="ECO:0000256" key="4">
    <source>
        <dbReference type="ARBA" id="ARBA00023125"/>
    </source>
</evidence>
<dbReference type="InterPro" id="IPR014284">
    <property type="entry name" value="RNA_pol_sigma-70_dom"/>
</dbReference>
<accession>A0A839ERN7</accession>
<dbReference type="Pfam" id="PF04542">
    <property type="entry name" value="Sigma70_r2"/>
    <property type="match status" value="1"/>
</dbReference>
<dbReference type="RefSeq" id="WP_182530081.1">
    <property type="nucleotide sequence ID" value="NZ_JACGXL010000001.1"/>
</dbReference>
<name>A0A839ERN7_9GAMM</name>
<dbReference type="GO" id="GO:0003677">
    <property type="term" value="F:DNA binding"/>
    <property type="evidence" value="ECO:0007669"/>
    <property type="project" value="UniProtKB-KW"/>
</dbReference>
<dbReference type="Gene3D" id="1.10.1740.10">
    <property type="match status" value="1"/>
</dbReference>
<dbReference type="InterPro" id="IPR013249">
    <property type="entry name" value="RNA_pol_sigma70_r4_t2"/>
</dbReference>
<evidence type="ECO:0000259" key="7">
    <source>
        <dbReference type="Pfam" id="PF08281"/>
    </source>
</evidence>
<proteinExistence type="inferred from homology"/>
<sequence length="194" mass="21972">MAVLAPTFAATTELLRDIRDGDRGAEQRLYERCLPTLRRWAHGRMPRAVRDISDTDDLVQVTLLRALRHLHEFESSGSGSFLAYLRHILLNEVRAELRKQRRRDDRVDVDACPLDGDDDSVVGNLVGHERIRAYERALAALERRQQELVVMRLEFGLDYAEIAVETGASPDAVRMSLTRALKAMTRHIAAAQAD</sequence>
<dbReference type="SUPFAM" id="SSF88659">
    <property type="entry name" value="Sigma3 and sigma4 domains of RNA polymerase sigma factors"/>
    <property type="match status" value="1"/>
</dbReference>
<dbReference type="InterPro" id="IPR013325">
    <property type="entry name" value="RNA_pol_sigma_r2"/>
</dbReference>
<comment type="similarity">
    <text evidence="1">Belongs to the sigma-70 factor family. ECF subfamily.</text>
</comment>
<dbReference type="Pfam" id="PF08281">
    <property type="entry name" value="Sigma70_r4_2"/>
    <property type="match status" value="1"/>
</dbReference>
<comment type="caution">
    <text evidence="8">The sequence shown here is derived from an EMBL/GenBank/DDBJ whole genome shotgun (WGS) entry which is preliminary data.</text>
</comment>
<dbReference type="PANTHER" id="PTHR43133:SF8">
    <property type="entry name" value="RNA POLYMERASE SIGMA FACTOR HI_1459-RELATED"/>
    <property type="match status" value="1"/>
</dbReference>
<dbReference type="SUPFAM" id="SSF88946">
    <property type="entry name" value="Sigma2 domain of RNA polymerase sigma factors"/>
    <property type="match status" value="1"/>
</dbReference>
<keyword evidence="9" id="KW-1185">Reference proteome</keyword>
<keyword evidence="3" id="KW-0731">Sigma factor</keyword>
<feature type="domain" description="RNA polymerase sigma factor 70 region 4 type 2" evidence="7">
    <location>
        <begin position="132"/>
        <end position="184"/>
    </location>
</feature>
<dbReference type="Proteomes" id="UP000550401">
    <property type="component" value="Unassembled WGS sequence"/>
</dbReference>
<dbReference type="InterPro" id="IPR036388">
    <property type="entry name" value="WH-like_DNA-bd_sf"/>
</dbReference>
<organism evidence="8 9">
    <name type="scientific">Dokdonella fugitiva</name>
    <dbReference type="NCBI Taxonomy" id="328517"/>
    <lineage>
        <taxon>Bacteria</taxon>
        <taxon>Pseudomonadati</taxon>
        <taxon>Pseudomonadota</taxon>
        <taxon>Gammaproteobacteria</taxon>
        <taxon>Lysobacterales</taxon>
        <taxon>Rhodanobacteraceae</taxon>
        <taxon>Dokdonella</taxon>
    </lineage>
</organism>
<keyword evidence="5" id="KW-0804">Transcription</keyword>
<evidence type="ECO:0000313" key="9">
    <source>
        <dbReference type="Proteomes" id="UP000550401"/>
    </source>
</evidence>
<dbReference type="InterPro" id="IPR039425">
    <property type="entry name" value="RNA_pol_sigma-70-like"/>
</dbReference>
<dbReference type="AlphaFoldDB" id="A0A839ERN7"/>